<dbReference type="InParanoid" id="A0A1Q3D8X9"/>
<proteinExistence type="predicted"/>
<dbReference type="Proteomes" id="UP000187406">
    <property type="component" value="Unassembled WGS sequence"/>
</dbReference>
<protein>
    <submittedName>
        <fullName evidence="2">RVT_3 domain-containing protein</fullName>
    </submittedName>
</protein>
<feature type="domain" description="RNase H type-1" evidence="1">
    <location>
        <begin position="19"/>
        <end position="124"/>
    </location>
</feature>
<dbReference type="GO" id="GO:0004523">
    <property type="term" value="F:RNA-DNA hybrid ribonuclease activity"/>
    <property type="evidence" value="ECO:0007669"/>
    <property type="project" value="InterPro"/>
</dbReference>
<reference evidence="3" key="1">
    <citation type="submission" date="2016-04" db="EMBL/GenBank/DDBJ databases">
        <title>Cephalotus genome sequencing.</title>
        <authorList>
            <person name="Fukushima K."/>
            <person name="Hasebe M."/>
            <person name="Fang X."/>
        </authorList>
    </citation>
    <scope>NUCLEOTIDE SEQUENCE [LARGE SCALE GENOMIC DNA]</scope>
    <source>
        <strain evidence="3">cv. St1</strain>
    </source>
</reference>
<evidence type="ECO:0000313" key="2">
    <source>
        <dbReference type="EMBL" id="GAV88924.1"/>
    </source>
</evidence>
<accession>A0A1Q3D8X9</accession>
<dbReference type="PANTHER" id="PTHR48475:SF1">
    <property type="entry name" value="RNASE H TYPE-1 DOMAIN-CONTAINING PROTEIN"/>
    <property type="match status" value="1"/>
</dbReference>
<dbReference type="GO" id="GO:0003676">
    <property type="term" value="F:nucleic acid binding"/>
    <property type="evidence" value="ECO:0007669"/>
    <property type="project" value="InterPro"/>
</dbReference>
<dbReference type="InterPro" id="IPR036397">
    <property type="entry name" value="RNaseH_sf"/>
</dbReference>
<dbReference type="EMBL" id="BDDD01005147">
    <property type="protein sequence ID" value="GAV88924.1"/>
    <property type="molecule type" value="Genomic_DNA"/>
</dbReference>
<dbReference type="CDD" id="cd09279">
    <property type="entry name" value="RNase_HI_like"/>
    <property type="match status" value="1"/>
</dbReference>
<evidence type="ECO:0000313" key="3">
    <source>
        <dbReference type="Proteomes" id="UP000187406"/>
    </source>
</evidence>
<keyword evidence="3" id="KW-1185">Reference proteome</keyword>
<name>A0A1Q3D8X9_CEPFO</name>
<dbReference type="Pfam" id="PF13456">
    <property type="entry name" value="RVT_3"/>
    <property type="match status" value="1"/>
</dbReference>
<evidence type="ECO:0000259" key="1">
    <source>
        <dbReference type="Pfam" id="PF13456"/>
    </source>
</evidence>
<dbReference type="InterPro" id="IPR012337">
    <property type="entry name" value="RNaseH-like_sf"/>
</dbReference>
<dbReference type="AlphaFoldDB" id="A0A1Q3D8X9"/>
<comment type="caution">
    <text evidence="2">The sequence shown here is derived from an EMBL/GenBank/DDBJ whole genome shotgun (WGS) entry which is preliminary data.</text>
</comment>
<gene>
    <name evidence="2" type="ORF">CFOL_v3_32345</name>
</gene>
<dbReference type="SUPFAM" id="SSF53098">
    <property type="entry name" value="Ribonuclease H-like"/>
    <property type="match status" value="1"/>
</dbReference>
<dbReference type="STRING" id="3775.A0A1Q3D8X9"/>
<sequence length="125" mass="13985">MPEACILEEGENAWELWFDGSSTATEGGAGIILQSSDNVSNQLAYKLKFFCYNNEVKYEELIPRMISAMEKGTKSVVIKGDSKLIIKKMASDYSIKEPALAEYRSIAQDLSKEFSKITLKHVPRA</sequence>
<dbReference type="InterPro" id="IPR002156">
    <property type="entry name" value="RNaseH_domain"/>
</dbReference>
<dbReference type="PANTHER" id="PTHR48475">
    <property type="entry name" value="RIBONUCLEASE H"/>
    <property type="match status" value="1"/>
</dbReference>
<organism evidence="2 3">
    <name type="scientific">Cephalotus follicularis</name>
    <name type="common">Albany pitcher plant</name>
    <dbReference type="NCBI Taxonomy" id="3775"/>
    <lineage>
        <taxon>Eukaryota</taxon>
        <taxon>Viridiplantae</taxon>
        <taxon>Streptophyta</taxon>
        <taxon>Embryophyta</taxon>
        <taxon>Tracheophyta</taxon>
        <taxon>Spermatophyta</taxon>
        <taxon>Magnoliopsida</taxon>
        <taxon>eudicotyledons</taxon>
        <taxon>Gunneridae</taxon>
        <taxon>Pentapetalae</taxon>
        <taxon>rosids</taxon>
        <taxon>fabids</taxon>
        <taxon>Oxalidales</taxon>
        <taxon>Cephalotaceae</taxon>
        <taxon>Cephalotus</taxon>
    </lineage>
</organism>
<dbReference type="Gene3D" id="3.30.420.10">
    <property type="entry name" value="Ribonuclease H-like superfamily/Ribonuclease H"/>
    <property type="match status" value="1"/>
</dbReference>
<dbReference type="OrthoDB" id="101614at2759"/>